<feature type="compositionally biased region" description="Low complexity" evidence="3">
    <location>
        <begin position="388"/>
        <end position="409"/>
    </location>
</feature>
<dbReference type="GO" id="GO:0035102">
    <property type="term" value="C:PRC1 complex"/>
    <property type="evidence" value="ECO:0007669"/>
    <property type="project" value="TreeGrafter"/>
</dbReference>
<reference evidence="6" key="1">
    <citation type="submission" date="2013-03" db="EMBL/GenBank/DDBJ databases">
        <title>The Genome Sequence of Anopheles dirus WRAIR2.</title>
        <authorList>
            <consortium name="The Broad Institute Genomics Platform"/>
            <person name="Neafsey D.E."/>
            <person name="Walton C."/>
            <person name="Walker B."/>
            <person name="Young S.K."/>
            <person name="Zeng Q."/>
            <person name="Gargeya S."/>
            <person name="Fitzgerald M."/>
            <person name="Haas B."/>
            <person name="Abouelleil A."/>
            <person name="Allen A.W."/>
            <person name="Alvarado L."/>
            <person name="Arachchi H.M."/>
            <person name="Berlin A.M."/>
            <person name="Chapman S.B."/>
            <person name="Gainer-Dewar J."/>
            <person name="Goldberg J."/>
            <person name="Griggs A."/>
            <person name="Gujja S."/>
            <person name="Hansen M."/>
            <person name="Howarth C."/>
            <person name="Imamovic A."/>
            <person name="Ireland A."/>
            <person name="Larimer J."/>
            <person name="McCowan C."/>
            <person name="Murphy C."/>
            <person name="Pearson M."/>
            <person name="Poon T.W."/>
            <person name="Priest M."/>
            <person name="Roberts A."/>
            <person name="Saif S."/>
            <person name="Shea T."/>
            <person name="Sisk P."/>
            <person name="Sykes S."/>
            <person name="Wortman J."/>
            <person name="Nusbaum C."/>
            <person name="Birren B."/>
        </authorList>
    </citation>
    <scope>NUCLEOTIDE SEQUENCE [LARGE SCALE GENOMIC DNA]</scope>
    <source>
        <strain evidence="6">WRAIR2</strain>
    </source>
</reference>
<keyword evidence="6" id="KW-1185">Reference proteome</keyword>
<dbReference type="GO" id="GO:0000785">
    <property type="term" value="C:chromatin"/>
    <property type="evidence" value="ECO:0007669"/>
    <property type="project" value="TreeGrafter"/>
</dbReference>
<comment type="subcellular location">
    <subcellularLocation>
        <location evidence="1">Nucleus</location>
    </subcellularLocation>
</comment>
<evidence type="ECO:0000256" key="1">
    <source>
        <dbReference type="ARBA" id="ARBA00004123"/>
    </source>
</evidence>
<feature type="domain" description="Chromo" evidence="4">
    <location>
        <begin position="10"/>
        <end position="68"/>
    </location>
</feature>
<evidence type="ECO:0000256" key="2">
    <source>
        <dbReference type="ARBA" id="ARBA00023242"/>
    </source>
</evidence>
<reference evidence="5" key="2">
    <citation type="submission" date="2020-05" db="UniProtKB">
        <authorList>
            <consortium name="EnsemblMetazoa"/>
        </authorList>
    </citation>
    <scope>IDENTIFICATION</scope>
    <source>
        <strain evidence="5">WRAIR2</strain>
    </source>
</reference>
<protein>
    <recommendedName>
        <fullName evidence="4">Chromo domain-containing protein</fullName>
    </recommendedName>
</protein>
<feature type="region of interest" description="Disordered" evidence="3">
    <location>
        <begin position="58"/>
        <end position="434"/>
    </location>
</feature>
<feature type="compositionally biased region" description="Basic and acidic residues" evidence="3">
    <location>
        <begin position="232"/>
        <end position="242"/>
    </location>
</feature>
<feature type="compositionally biased region" description="Low complexity" evidence="3">
    <location>
        <begin position="416"/>
        <end position="432"/>
    </location>
</feature>
<feature type="compositionally biased region" description="Basic and acidic residues" evidence="3">
    <location>
        <begin position="96"/>
        <end position="117"/>
    </location>
</feature>
<feature type="compositionally biased region" description="Low complexity" evidence="3">
    <location>
        <begin position="366"/>
        <end position="375"/>
    </location>
</feature>
<feature type="compositionally biased region" description="Low complexity" evidence="3">
    <location>
        <begin position="163"/>
        <end position="180"/>
    </location>
</feature>
<dbReference type="Pfam" id="PF00385">
    <property type="entry name" value="Chromo"/>
    <property type="match status" value="1"/>
</dbReference>
<evidence type="ECO:0000313" key="6">
    <source>
        <dbReference type="Proteomes" id="UP000075884"/>
    </source>
</evidence>
<dbReference type="EnsemblMetazoa" id="ADIR004202-RA">
    <property type="protein sequence ID" value="ADIR004202-PA"/>
    <property type="gene ID" value="ADIR004202"/>
</dbReference>
<dbReference type="Proteomes" id="UP000075884">
    <property type="component" value="Unassembled WGS sequence"/>
</dbReference>
<dbReference type="Gene3D" id="2.40.50.40">
    <property type="match status" value="1"/>
</dbReference>
<proteinExistence type="predicted"/>
<dbReference type="InterPro" id="IPR052458">
    <property type="entry name" value="PcG_PRC1-like_component"/>
</dbReference>
<dbReference type="CDD" id="cd18644">
    <property type="entry name" value="CD_polycomb"/>
    <property type="match status" value="1"/>
</dbReference>
<dbReference type="InterPro" id="IPR016197">
    <property type="entry name" value="Chromo-like_dom_sf"/>
</dbReference>
<dbReference type="InterPro" id="IPR000953">
    <property type="entry name" value="Chromo/chromo_shadow_dom"/>
</dbReference>
<sequence>METNSDDRVYAAEKIMKKRVRAGKSEYMVKWKGWSQRHNTWEPEENILDQRLIEIFEKSLRGSSTPKRKKKAVIEDSDEDDEPASRAQAPTPEPEPAPKKEERRESSTAKDRKDRDDKHHHHHHSHHHSHHHHHGQQGSGSGTKKEKDSGVDVSGGTAGGSGSSNSSSGSGDSTKRSGSIGSSGGALAKEKASSTTTPAAERSSGGSPAVAGSTVAGGTHPLPTLKISITADRTDTGNDHDTNSNSSDDQPLSHKDMVGTKRKAEVLSKGGKVGVTIKTSSPGTDETSGSLAKAPRLEVSPLSGSVGPVASASSTVAPISATGSKLDLKPAAPLSPDTPASRPESNIPPPAEANALPGGGAGGAEGAAAAVGAAGAEHRGNPLEGHVAGQQPAQQPGGAAAAAANAGANDAFPLTNGNSNNNNNNNNNNNMNKHVSNLALSPRAAPPRLWLPKAQTTNQVFITDVTVNLETVTIRECKTEQGFFKTRDMQQAQQQQQQQHPRVGDLLSN</sequence>
<dbReference type="PANTHER" id="PTHR46389">
    <property type="entry name" value="POLYCOMB GROUP PROTEIN PC"/>
    <property type="match status" value="1"/>
</dbReference>
<dbReference type="InterPro" id="IPR033773">
    <property type="entry name" value="CBX7_C"/>
</dbReference>
<dbReference type="GO" id="GO:0003682">
    <property type="term" value="F:chromatin binding"/>
    <property type="evidence" value="ECO:0007669"/>
    <property type="project" value="TreeGrafter"/>
</dbReference>
<dbReference type="GO" id="GO:0000122">
    <property type="term" value="P:negative regulation of transcription by RNA polymerase II"/>
    <property type="evidence" value="ECO:0007669"/>
    <property type="project" value="TreeGrafter"/>
</dbReference>
<dbReference type="SMART" id="SM00298">
    <property type="entry name" value="CHROMO"/>
    <property type="match status" value="1"/>
</dbReference>
<dbReference type="AlphaFoldDB" id="A0A182N978"/>
<dbReference type="PROSITE" id="PS50013">
    <property type="entry name" value="CHROMO_2"/>
    <property type="match status" value="1"/>
</dbReference>
<accession>A0A182N978</accession>
<dbReference type="VEuPathDB" id="VectorBase:ADIR004202"/>
<dbReference type="Pfam" id="PF17218">
    <property type="entry name" value="CBX7_C"/>
    <property type="match status" value="1"/>
</dbReference>
<feature type="region of interest" description="Disordered" evidence="3">
    <location>
        <begin position="488"/>
        <end position="509"/>
    </location>
</feature>
<dbReference type="PRINTS" id="PR00504">
    <property type="entry name" value="CHROMODOMAIN"/>
</dbReference>
<organism evidence="5 6">
    <name type="scientific">Anopheles dirus</name>
    <dbReference type="NCBI Taxonomy" id="7168"/>
    <lineage>
        <taxon>Eukaryota</taxon>
        <taxon>Metazoa</taxon>
        <taxon>Ecdysozoa</taxon>
        <taxon>Arthropoda</taxon>
        <taxon>Hexapoda</taxon>
        <taxon>Insecta</taxon>
        <taxon>Pterygota</taxon>
        <taxon>Neoptera</taxon>
        <taxon>Endopterygota</taxon>
        <taxon>Diptera</taxon>
        <taxon>Nematocera</taxon>
        <taxon>Culicoidea</taxon>
        <taxon>Culicidae</taxon>
        <taxon>Anophelinae</taxon>
        <taxon>Anopheles</taxon>
    </lineage>
</organism>
<feature type="compositionally biased region" description="Polar residues" evidence="3">
    <location>
        <begin position="277"/>
        <end position="290"/>
    </location>
</feature>
<dbReference type="InterPro" id="IPR023780">
    <property type="entry name" value="Chromo_domain"/>
</dbReference>
<feature type="compositionally biased region" description="Basic residues" evidence="3">
    <location>
        <begin position="118"/>
        <end position="135"/>
    </location>
</feature>
<evidence type="ECO:0000313" key="5">
    <source>
        <dbReference type="EnsemblMetazoa" id="ADIR004202-PA"/>
    </source>
</evidence>
<dbReference type="InterPro" id="IPR017984">
    <property type="entry name" value="Chromo_dom_subgr"/>
</dbReference>
<evidence type="ECO:0000259" key="4">
    <source>
        <dbReference type="PROSITE" id="PS50013"/>
    </source>
</evidence>
<dbReference type="STRING" id="7168.A0A182N978"/>
<feature type="compositionally biased region" description="Low complexity" evidence="3">
    <location>
        <begin position="303"/>
        <end position="322"/>
    </location>
</feature>
<dbReference type="PANTHER" id="PTHR46389:SF3">
    <property type="entry name" value="POLYCOMB GROUP PROTEIN PC"/>
    <property type="match status" value="1"/>
</dbReference>
<dbReference type="InterPro" id="IPR023779">
    <property type="entry name" value="Chromodomain_CS"/>
</dbReference>
<dbReference type="PROSITE" id="PS00598">
    <property type="entry name" value="CHROMO_1"/>
    <property type="match status" value="1"/>
</dbReference>
<keyword evidence="2" id="KW-0539">Nucleus</keyword>
<evidence type="ECO:0000256" key="3">
    <source>
        <dbReference type="SAM" id="MobiDB-lite"/>
    </source>
</evidence>
<feature type="compositionally biased region" description="Low complexity" evidence="3">
    <location>
        <begin position="490"/>
        <end position="499"/>
    </location>
</feature>
<name>A0A182N978_9DIPT</name>
<dbReference type="SUPFAM" id="SSF54160">
    <property type="entry name" value="Chromo domain-like"/>
    <property type="match status" value="1"/>
</dbReference>
<feature type="compositionally biased region" description="Basic and acidic residues" evidence="3">
    <location>
        <begin position="251"/>
        <end position="266"/>
    </location>
</feature>